<evidence type="ECO:0000313" key="3">
    <source>
        <dbReference type="Proteomes" id="UP001519460"/>
    </source>
</evidence>
<reference evidence="2 3" key="1">
    <citation type="journal article" date="2023" name="Sci. Data">
        <title>Genome assembly of the Korean intertidal mud-creeper Batillaria attramentaria.</title>
        <authorList>
            <person name="Patra A.K."/>
            <person name="Ho P.T."/>
            <person name="Jun S."/>
            <person name="Lee S.J."/>
            <person name="Kim Y."/>
            <person name="Won Y.J."/>
        </authorList>
    </citation>
    <scope>NUCLEOTIDE SEQUENCE [LARGE SCALE GENOMIC DNA]</scope>
    <source>
        <strain evidence="2">Wonlab-2016</strain>
    </source>
</reference>
<keyword evidence="3" id="KW-1185">Reference proteome</keyword>
<sequence length="85" mass="9340">MGRWPEVQVLKRRSDKKNTDLVYVLSAVSLLGSWLCFLTTDIFSPTRNNGTACCGSSTLLPRQCYSQSTTLVHYPGRGSGNSVVL</sequence>
<name>A0ABD0J721_9CAEN</name>
<evidence type="ECO:0000313" key="2">
    <source>
        <dbReference type="EMBL" id="KAK7463253.1"/>
    </source>
</evidence>
<accession>A0ABD0J721</accession>
<evidence type="ECO:0000256" key="1">
    <source>
        <dbReference type="SAM" id="Phobius"/>
    </source>
</evidence>
<organism evidence="2 3">
    <name type="scientific">Batillaria attramentaria</name>
    <dbReference type="NCBI Taxonomy" id="370345"/>
    <lineage>
        <taxon>Eukaryota</taxon>
        <taxon>Metazoa</taxon>
        <taxon>Spiralia</taxon>
        <taxon>Lophotrochozoa</taxon>
        <taxon>Mollusca</taxon>
        <taxon>Gastropoda</taxon>
        <taxon>Caenogastropoda</taxon>
        <taxon>Sorbeoconcha</taxon>
        <taxon>Cerithioidea</taxon>
        <taxon>Batillariidae</taxon>
        <taxon>Batillaria</taxon>
    </lineage>
</organism>
<keyword evidence="1" id="KW-0472">Membrane</keyword>
<feature type="transmembrane region" description="Helical" evidence="1">
    <location>
        <begin position="21"/>
        <end position="40"/>
    </location>
</feature>
<protein>
    <submittedName>
        <fullName evidence="2">Uncharacterized protein</fullName>
    </submittedName>
</protein>
<comment type="caution">
    <text evidence="2">The sequence shown here is derived from an EMBL/GenBank/DDBJ whole genome shotgun (WGS) entry which is preliminary data.</text>
</comment>
<proteinExistence type="predicted"/>
<dbReference type="AlphaFoldDB" id="A0ABD0J721"/>
<keyword evidence="1" id="KW-0812">Transmembrane</keyword>
<dbReference type="EMBL" id="JACVVK020000603">
    <property type="protein sequence ID" value="KAK7463253.1"/>
    <property type="molecule type" value="Genomic_DNA"/>
</dbReference>
<keyword evidence="1" id="KW-1133">Transmembrane helix</keyword>
<dbReference type="Proteomes" id="UP001519460">
    <property type="component" value="Unassembled WGS sequence"/>
</dbReference>
<gene>
    <name evidence="2" type="ORF">BaRGS_00038158</name>
</gene>